<feature type="transmembrane region" description="Helical" evidence="1">
    <location>
        <begin position="74"/>
        <end position="92"/>
    </location>
</feature>
<dbReference type="Proteomes" id="UP001530400">
    <property type="component" value="Unassembled WGS sequence"/>
</dbReference>
<evidence type="ECO:0000313" key="2">
    <source>
        <dbReference type="EMBL" id="KAL3777572.1"/>
    </source>
</evidence>
<keyword evidence="1" id="KW-1133">Transmembrane helix</keyword>
<keyword evidence="1" id="KW-0472">Membrane</keyword>
<proteinExistence type="predicted"/>
<comment type="caution">
    <text evidence="2">The sequence shown here is derived from an EMBL/GenBank/DDBJ whole genome shotgun (WGS) entry which is preliminary data.</text>
</comment>
<keyword evidence="1" id="KW-0812">Transmembrane</keyword>
<evidence type="ECO:0000313" key="3">
    <source>
        <dbReference type="Proteomes" id="UP001530400"/>
    </source>
</evidence>
<dbReference type="EMBL" id="JALLPJ020001037">
    <property type="protein sequence ID" value="KAL3777572.1"/>
    <property type="molecule type" value="Genomic_DNA"/>
</dbReference>
<dbReference type="AlphaFoldDB" id="A0ABD3NNY4"/>
<gene>
    <name evidence="2" type="ORF">ACHAWO_000834</name>
</gene>
<feature type="transmembrane region" description="Helical" evidence="1">
    <location>
        <begin position="20"/>
        <end position="40"/>
    </location>
</feature>
<reference evidence="2 3" key="1">
    <citation type="submission" date="2024-10" db="EMBL/GenBank/DDBJ databases">
        <title>Updated reference genomes for cyclostephanoid diatoms.</title>
        <authorList>
            <person name="Roberts W.R."/>
            <person name="Alverson A.J."/>
        </authorList>
    </citation>
    <scope>NUCLEOTIDE SEQUENCE [LARGE SCALE GENOMIC DNA]</scope>
    <source>
        <strain evidence="2 3">AJA010-31</strain>
    </source>
</reference>
<organism evidence="2 3">
    <name type="scientific">Cyclotella atomus</name>
    <dbReference type="NCBI Taxonomy" id="382360"/>
    <lineage>
        <taxon>Eukaryota</taxon>
        <taxon>Sar</taxon>
        <taxon>Stramenopiles</taxon>
        <taxon>Ochrophyta</taxon>
        <taxon>Bacillariophyta</taxon>
        <taxon>Coscinodiscophyceae</taxon>
        <taxon>Thalassiosirophycidae</taxon>
        <taxon>Stephanodiscales</taxon>
        <taxon>Stephanodiscaceae</taxon>
        <taxon>Cyclotella</taxon>
    </lineage>
</organism>
<sequence>MGCALANPRVHKWVTVGKHFTYVLETIITLTVLIGCPIMQPFPESAPEDNCRDIKEEEERHETPIQHSSPLHPMVSMCIAVFCRGFALPLILRQSWAVCGMLWMYLNRDKGFLIFQILRVLMNSKRLQVDLHK</sequence>
<name>A0ABD3NNY4_9STRA</name>
<evidence type="ECO:0000256" key="1">
    <source>
        <dbReference type="SAM" id="Phobius"/>
    </source>
</evidence>
<keyword evidence="3" id="KW-1185">Reference proteome</keyword>
<protein>
    <submittedName>
        <fullName evidence="2">Uncharacterized protein</fullName>
    </submittedName>
</protein>
<accession>A0ABD3NNY4</accession>